<feature type="domain" description="Fungal-type protein kinase" evidence="2">
    <location>
        <begin position="2"/>
        <end position="274"/>
    </location>
</feature>
<proteinExistence type="predicted"/>
<dbReference type="InterPro" id="IPR011009">
    <property type="entry name" value="Kinase-like_dom_sf"/>
</dbReference>
<dbReference type="STRING" id="1077348.A0A2G8SFG3"/>
<evidence type="ECO:0000256" key="1">
    <source>
        <dbReference type="SAM" id="MobiDB-lite"/>
    </source>
</evidence>
<dbReference type="EMBL" id="AYKW01000010">
    <property type="protein sequence ID" value="PIL32481.1"/>
    <property type="molecule type" value="Genomic_DNA"/>
</dbReference>
<protein>
    <recommendedName>
        <fullName evidence="2">Fungal-type protein kinase domain-containing protein</fullName>
    </recommendedName>
</protein>
<dbReference type="Gene3D" id="1.10.510.10">
    <property type="entry name" value="Transferase(Phosphotransferase) domain 1"/>
    <property type="match status" value="1"/>
</dbReference>
<evidence type="ECO:0000313" key="4">
    <source>
        <dbReference type="Proteomes" id="UP000230002"/>
    </source>
</evidence>
<keyword evidence="4" id="KW-1185">Reference proteome</keyword>
<feature type="compositionally biased region" description="Pro residues" evidence="1">
    <location>
        <begin position="361"/>
        <end position="384"/>
    </location>
</feature>
<dbReference type="SUPFAM" id="SSF56112">
    <property type="entry name" value="Protein kinase-like (PK-like)"/>
    <property type="match status" value="1"/>
</dbReference>
<reference evidence="3 4" key="1">
    <citation type="journal article" date="2015" name="Sci. Rep.">
        <title>Chromosome-level genome map provides insights into diverse defense mechanisms in the medicinal fungus Ganoderma sinense.</title>
        <authorList>
            <person name="Zhu Y."/>
            <person name="Xu J."/>
            <person name="Sun C."/>
            <person name="Zhou S."/>
            <person name="Xu H."/>
            <person name="Nelson D.R."/>
            <person name="Qian J."/>
            <person name="Song J."/>
            <person name="Luo H."/>
            <person name="Xiang L."/>
            <person name="Li Y."/>
            <person name="Xu Z."/>
            <person name="Ji A."/>
            <person name="Wang L."/>
            <person name="Lu S."/>
            <person name="Hayward A."/>
            <person name="Sun W."/>
            <person name="Li X."/>
            <person name="Schwartz D.C."/>
            <person name="Wang Y."/>
            <person name="Chen S."/>
        </authorList>
    </citation>
    <scope>NUCLEOTIDE SEQUENCE [LARGE SCALE GENOMIC DNA]</scope>
    <source>
        <strain evidence="3 4">ZZ0214-1</strain>
    </source>
</reference>
<organism evidence="3 4">
    <name type="scientific">Ganoderma sinense ZZ0214-1</name>
    <dbReference type="NCBI Taxonomy" id="1077348"/>
    <lineage>
        <taxon>Eukaryota</taxon>
        <taxon>Fungi</taxon>
        <taxon>Dikarya</taxon>
        <taxon>Basidiomycota</taxon>
        <taxon>Agaricomycotina</taxon>
        <taxon>Agaricomycetes</taxon>
        <taxon>Polyporales</taxon>
        <taxon>Polyporaceae</taxon>
        <taxon>Ganoderma</taxon>
    </lineage>
</organism>
<evidence type="ECO:0000313" key="3">
    <source>
        <dbReference type="EMBL" id="PIL32481.1"/>
    </source>
</evidence>
<sequence>MFGRGTLGYVAYDCKTCGFVWLKDAWRASYMLAETEGDVLRKLNDSRVQYVPTLVCDGDVRDQTTVTADWWEQMHPDPSTSVRPPPSLASSSSSATLASSASPGSRKRKRGDATSTCTSRRSRWSPGVTMHSDCPLRRHKHYRLVVEEVCMPLKSFQYGRQLVSVVLDCLRAHYQAAIYPKTRLLHCDISDGNILICPKIRRDKNGENPMVVWTGILSDWELSKPVDTQDTASRATQADRMGTYEFMSVNLLNRIAQPVKISDELESFFHVLVYYAVRHLRSNCTGVASWIDNYFHRYAGPERMLTCGQKSYAIEVTGRLQIRSPDRPLVFDSPLDDVLATILESLHAHYKVAQYDLAKAPPSPSSSPPPPLRPETTPPSPPALPILVRELDFDDVDDAQLAQWEAELEAGPRDDSPTAEDRALARNVAGHRFVLDLLLRTLRDPRWCADDRIPIPRVADPNPDTGCGASPTADLNLKPGAGSEEDAELANEQGPPSKSSKRQRTSGPDSKRNASLPVPGPARLRASARRSRTNARTLPIRARR</sequence>
<dbReference type="InterPro" id="IPR040976">
    <property type="entry name" value="Pkinase_fungal"/>
</dbReference>
<dbReference type="PANTHER" id="PTHR38248">
    <property type="entry name" value="FUNK1 6"/>
    <property type="match status" value="1"/>
</dbReference>
<gene>
    <name evidence="3" type="ORF">GSI_05184</name>
</gene>
<dbReference type="Proteomes" id="UP000230002">
    <property type="component" value="Unassembled WGS sequence"/>
</dbReference>
<dbReference type="OrthoDB" id="5584477at2759"/>
<feature type="region of interest" description="Disordered" evidence="1">
    <location>
        <begin position="74"/>
        <end position="128"/>
    </location>
</feature>
<dbReference type="PANTHER" id="PTHR38248:SF2">
    <property type="entry name" value="FUNK1 11"/>
    <property type="match status" value="1"/>
</dbReference>
<feature type="compositionally biased region" description="Low complexity" evidence="1">
    <location>
        <begin position="88"/>
        <end position="104"/>
    </location>
</feature>
<evidence type="ECO:0000259" key="2">
    <source>
        <dbReference type="Pfam" id="PF17667"/>
    </source>
</evidence>
<feature type="region of interest" description="Disordered" evidence="1">
    <location>
        <begin position="358"/>
        <end position="384"/>
    </location>
</feature>
<dbReference type="AlphaFoldDB" id="A0A2G8SFG3"/>
<accession>A0A2G8SFG3</accession>
<dbReference type="Pfam" id="PF17667">
    <property type="entry name" value="Pkinase_fungal"/>
    <property type="match status" value="1"/>
</dbReference>
<feature type="region of interest" description="Disordered" evidence="1">
    <location>
        <begin position="452"/>
        <end position="544"/>
    </location>
</feature>
<name>A0A2G8SFG3_9APHY</name>
<comment type="caution">
    <text evidence="3">The sequence shown here is derived from an EMBL/GenBank/DDBJ whole genome shotgun (WGS) entry which is preliminary data.</text>
</comment>